<dbReference type="CDD" id="cd02440">
    <property type="entry name" value="AdoMet_MTases"/>
    <property type="match status" value="1"/>
</dbReference>
<evidence type="ECO:0000313" key="1">
    <source>
        <dbReference type="EMBL" id="GHH50316.1"/>
    </source>
</evidence>
<comment type="caution">
    <text evidence="1">The sequence shown here is derived from an EMBL/GenBank/DDBJ whole genome shotgun (WGS) entry which is preliminary data.</text>
</comment>
<evidence type="ECO:0008006" key="3">
    <source>
        <dbReference type="Google" id="ProtNLM"/>
    </source>
</evidence>
<gene>
    <name evidence="1" type="ORF">GCM10009090_11000</name>
</gene>
<dbReference type="InterPro" id="IPR029063">
    <property type="entry name" value="SAM-dependent_MTases_sf"/>
</dbReference>
<keyword evidence="2" id="KW-1185">Reference proteome</keyword>
<proteinExistence type="predicted"/>
<dbReference type="SUPFAM" id="SSF53335">
    <property type="entry name" value="S-adenosyl-L-methionine-dependent methyltransferases"/>
    <property type="match status" value="1"/>
</dbReference>
<protein>
    <recommendedName>
        <fullName evidence="3">Methyltransferase type 11 domain-containing protein</fullName>
    </recommendedName>
</protein>
<name>A0A919KGZ9_9XANT</name>
<sequence length="218" mass="24115">MPAAPILRQAGVSSWFETGAGRALLRLEQHWVLEALRHRPSQPWLWLSAIPAGLPEGSALQGRGLRLFRHGAGYAGELQCGLPLPIPSESLQAIVVQHAVAGDIDAFVEECARVLAPGGRLWLFALNPLSPYRLRWRRHVPSPPRPEWWRRSIQRARLHCSMTPCYLGPAWNPGDGGEGHAGRGPWRAVCVFEAEKRAIAPNGPIPAKVRWQRPVATI</sequence>
<dbReference type="RefSeq" id="WP_434028758.1">
    <property type="nucleotide sequence ID" value="NZ_BNBA01000006.1"/>
</dbReference>
<organism evidence="1 2">
    <name type="scientific">Xanthomonas boreopolis</name>
    <dbReference type="NCBI Taxonomy" id="86183"/>
    <lineage>
        <taxon>Bacteria</taxon>
        <taxon>Pseudomonadati</taxon>
        <taxon>Pseudomonadota</taxon>
        <taxon>Gammaproteobacteria</taxon>
        <taxon>Lysobacterales</taxon>
        <taxon>Lysobacteraceae</taxon>
        <taxon>Xanthomonas</taxon>
    </lineage>
</organism>
<accession>A0A919KGZ9</accession>
<reference evidence="1" key="2">
    <citation type="submission" date="2020-09" db="EMBL/GenBank/DDBJ databases">
        <authorList>
            <person name="Sun Q."/>
            <person name="Ohkuma M."/>
        </authorList>
    </citation>
    <scope>NUCLEOTIDE SEQUENCE</scope>
    <source>
        <strain evidence="1">JCM 13306</strain>
    </source>
</reference>
<dbReference type="EMBL" id="BNBA01000006">
    <property type="protein sequence ID" value="GHH50316.1"/>
    <property type="molecule type" value="Genomic_DNA"/>
</dbReference>
<evidence type="ECO:0000313" key="2">
    <source>
        <dbReference type="Proteomes" id="UP000623958"/>
    </source>
</evidence>
<dbReference type="Gene3D" id="3.40.50.150">
    <property type="entry name" value="Vaccinia Virus protein VP39"/>
    <property type="match status" value="1"/>
</dbReference>
<reference evidence="1" key="1">
    <citation type="journal article" date="2014" name="Int. J. Syst. Evol. Microbiol.">
        <title>Complete genome sequence of Corynebacterium casei LMG S-19264T (=DSM 44701T), isolated from a smear-ripened cheese.</title>
        <authorList>
            <consortium name="US DOE Joint Genome Institute (JGI-PGF)"/>
            <person name="Walter F."/>
            <person name="Albersmeier A."/>
            <person name="Kalinowski J."/>
            <person name="Ruckert C."/>
        </authorList>
    </citation>
    <scope>NUCLEOTIDE SEQUENCE</scope>
    <source>
        <strain evidence="1">JCM 13306</strain>
    </source>
</reference>
<dbReference type="AlphaFoldDB" id="A0A919KGZ9"/>
<dbReference type="Proteomes" id="UP000623958">
    <property type="component" value="Unassembled WGS sequence"/>
</dbReference>